<dbReference type="Gramene" id="XM_028356437.1">
    <property type="protein sequence ID" value="XP_028212238.1"/>
    <property type="gene ID" value="LOC114394766"/>
</dbReference>
<organism evidence="2 3">
    <name type="scientific">Glycine soja</name>
    <name type="common">Wild soybean</name>
    <dbReference type="NCBI Taxonomy" id="3848"/>
    <lineage>
        <taxon>Eukaryota</taxon>
        <taxon>Viridiplantae</taxon>
        <taxon>Streptophyta</taxon>
        <taxon>Embryophyta</taxon>
        <taxon>Tracheophyta</taxon>
        <taxon>Spermatophyta</taxon>
        <taxon>Magnoliopsida</taxon>
        <taxon>eudicotyledons</taxon>
        <taxon>Gunneridae</taxon>
        <taxon>Pentapetalae</taxon>
        <taxon>rosids</taxon>
        <taxon>fabids</taxon>
        <taxon>Fabales</taxon>
        <taxon>Fabaceae</taxon>
        <taxon>Papilionoideae</taxon>
        <taxon>50 kb inversion clade</taxon>
        <taxon>NPAAA clade</taxon>
        <taxon>indigoferoid/millettioid clade</taxon>
        <taxon>Phaseoleae</taxon>
        <taxon>Glycine</taxon>
        <taxon>Glycine subgen. Soja</taxon>
    </lineage>
</organism>
<comment type="caution">
    <text evidence="2">The sequence shown here is derived from an EMBL/GenBank/DDBJ whole genome shotgun (WGS) entry which is preliminary data.</text>
</comment>
<gene>
    <name evidence="2" type="ORF">D0Y65_048838</name>
</gene>
<dbReference type="EMBL" id="QZWG01000018">
    <property type="protein sequence ID" value="RZB52525.1"/>
    <property type="molecule type" value="Genomic_DNA"/>
</dbReference>
<evidence type="ECO:0000256" key="1">
    <source>
        <dbReference type="SAM" id="MobiDB-lite"/>
    </source>
</evidence>
<keyword evidence="3" id="KW-1185">Reference proteome</keyword>
<protein>
    <submittedName>
        <fullName evidence="2">Uncharacterized protein</fullName>
    </submittedName>
</protein>
<name>A0A445FUC7_GLYSO</name>
<evidence type="ECO:0000313" key="3">
    <source>
        <dbReference type="Proteomes" id="UP000289340"/>
    </source>
</evidence>
<accession>A0A445FUC7</accession>
<proteinExistence type="predicted"/>
<sequence>MKERIPCAHHTVASPQPTDDPTMGFFDTVVSRVGGNGFWFEGLTVVSGGVVTCAKGNKKRGRKHASSPPGAVSDGVTRFNTATKVSHANDLVMIPSLCSWEQMVKWIVLRNLVLEDAGTQCSDRM</sequence>
<dbReference type="Proteomes" id="UP000289340">
    <property type="component" value="Chromosome 18"/>
</dbReference>
<evidence type="ECO:0000313" key="2">
    <source>
        <dbReference type="EMBL" id="RZB52525.1"/>
    </source>
</evidence>
<dbReference type="AlphaFoldDB" id="A0A445FUC7"/>
<reference evidence="2 3" key="1">
    <citation type="submission" date="2018-09" db="EMBL/GenBank/DDBJ databases">
        <title>A high-quality reference genome of wild soybean provides a powerful tool to mine soybean genomes.</title>
        <authorList>
            <person name="Xie M."/>
            <person name="Chung C.Y.L."/>
            <person name="Li M.-W."/>
            <person name="Wong F.-L."/>
            <person name="Chan T.-F."/>
            <person name="Lam H.-M."/>
        </authorList>
    </citation>
    <scope>NUCLEOTIDE SEQUENCE [LARGE SCALE GENOMIC DNA]</scope>
    <source>
        <strain evidence="3">cv. W05</strain>
        <tissue evidence="2">Hypocotyl of etiolated seedlings</tissue>
    </source>
</reference>
<feature type="region of interest" description="Disordered" evidence="1">
    <location>
        <begin position="57"/>
        <end position="76"/>
    </location>
</feature>